<dbReference type="InterPro" id="IPR051495">
    <property type="entry name" value="Epithelial_Barrier/Signaling"/>
</dbReference>
<dbReference type="PANTHER" id="PTHR13802:SF59">
    <property type="entry name" value="SUSHI DOMAIN-CONTAINING PROTEIN 2"/>
    <property type="match status" value="1"/>
</dbReference>
<dbReference type="AlphaFoldDB" id="A0A8S3UF08"/>
<dbReference type="EMBL" id="CAJPWZ010002737">
    <property type="protein sequence ID" value="CAG2244401.1"/>
    <property type="molecule type" value="Genomic_DNA"/>
</dbReference>
<comment type="caution">
    <text evidence="2">The sequence shown here is derived from an EMBL/GenBank/DDBJ whole genome shotgun (WGS) entry which is preliminary data.</text>
</comment>
<organism evidence="2 3">
    <name type="scientific">Mytilus edulis</name>
    <name type="common">Blue mussel</name>
    <dbReference type="NCBI Taxonomy" id="6550"/>
    <lineage>
        <taxon>Eukaryota</taxon>
        <taxon>Metazoa</taxon>
        <taxon>Spiralia</taxon>
        <taxon>Lophotrochozoa</taxon>
        <taxon>Mollusca</taxon>
        <taxon>Bivalvia</taxon>
        <taxon>Autobranchia</taxon>
        <taxon>Pteriomorphia</taxon>
        <taxon>Mytilida</taxon>
        <taxon>Mytiloidea</taxon>
        <taxon>Mytilidae</taxon>
        <taxon>Mytilinae</taxon>
        <taxon>Mytilus</taxon>
    </lineage>
</organism>
<sequence length="180" mass="20006">MFYPYGDFYGDSQLQKNDDESSAEIHISTAFQFFNQSHRSLFVNTNGDLTFISALSRYTPESFPFQRNASVIATYWADVDTRIVGDVWYRKPRCSFQCILATDGRYSFVVFNYNLTQWTTGTASGGNSSDGVGSTPAQVGFDAGDGIHFYAVPGSQTPGIINITQMSNVGIQENLYFVLT</sequence>
<dbReference type="SMART" id="SM00539">
    <property type="entry name" value="NIDO"/>
    <property type="match status" value="1"/>
</dbReference>
<name>A0A8S3UF08_MYTED</name>
<dbReference type="InterPro" id="IPR003886">
    <property type="entry name" value="NIDO_dom"/>
</dbReference>
<gene>
    <name evidence="2" type="ORF">MEDL_56514</name>
</gene>
<protein>
    <recommendedName>
        <fullName evidence="1">NIDO domain-containing protein</fullName>
    </recommendedName>
</protein>
<dbReference type="OrthoDB" id="6236007at2759"/>
<keyword evidence="3" id="KW-1185">Reference proteome</keyword>
<dbReference type="Proteomes" id="UP000683360">
    <property type="component" value="Unassembled WGS sequence"/>
</dbReference>
<evidence type="ECO:0000313" key="2">
    <source>
        <dbReference type="EMBL" id="CAG2244401.1"/>
    </source>
</evidence>
<dbReference type="PANTHER" id="PTHR13802">
    <property type="entry name" value="MUCIN 4-RELATED"/>
    <property type="match status" value="1"/>
</dbReference>
<reference evidence="2" key="1">
    <citation type="submission" date="2021-03" db="EMBL/GenBank/DDBJ databases">
        <authorList>
            <person name="Bekaert M."/>
        </authorList>
    </citation>
    <scope>NUCLEOTIDE SEQUENCE</scope>
</reference>
<evidence type="ECO:0000313" key="3">
    <source>
        <dbReference type="Proteomes" id="UP000683360"/>
    </source>
</evidence>
<proteinExistence type="predicted"/>
<dbReference type="GO" id="GO:0007160">
    <property type="term" value="P:cell-matrix adhesion"/>
    <property type="evidence" value="ECO:0007669"/>
    <property type="project" value="InterPro"/>
</dbReference>
<feature type="domain" description="NIDO" evidence="1">
    <location>
        <begin position="32"/>
        <end position="174"/>
    </location>
</feature>
<dbReference type="Pfam" id="PF06119">
    <property type="entry name" value="NIDO"/>
    <property type="match status" value="2"/>
</dbReference>
<accession>A0A8S3UF08</accession>
<evidence type="ECO:0000259" key="1">
    <source>
        <dbReference type="SMART" id="SM00539"/>
    </source>
</evidence>